<name>A0A133UTB9_9EURY</name>
<accession>A0A133UTB9</accession>
<protein>
    <recommendedName>
        <fullName evidence="3">Restriction endonuclease</fullName>
    </recommendedName>
</protein>
<evidence type="ECO:0000313" key="2">
    <source>
        <dbReference type="Proteomes" id="UP000070463"/>
    </source>
</evidence>
<comment type="caution">
    <text evidence="1">The sequence shown here is derived from an EMBL/GenBank/DDBJ whole genome shotgun (WGS) entry which is preliminary data.</text>
</comment>
<gene>
    <name evidence="1" type="ORF">AKJ37_02985</name>
</gene>
<reference evidence="1 2" key="1">
    <citation type="journal article" date="2016" name="Sci. Rep.">
        <title>Metabolic traits of an uncultured archaeal lineage -MSBL1- from brine pools of the Red Sea.</title>
        <authorList>
            <person name="Mwirichia R."/>
            <person name="Alam I."/>
            <person name="Rashid M."/>
            <person name="Vinu M."/>
            <person name="Ba-Alawi W."/>
            <person name="Anthony Kamau A."/>
            <person name="Kamanda Ngugi D."/>
            <person name="Goker M."/>
            <person name="Klenk H.P."/>
            <person name="Bajic V."/>
            <person name="Stingl U."/>
        </authorList>
    </citation>
    <scope>NUCLEOTIDE SEQUENCE [LARGE SCALE GENOMIC DNA]</scope>
    <source>
        <strain evidence="1">SCGC-AAA259I09</strain>
    </source>
</reference>
<evidence type="ECO:0008006" key="3">
    <source>
        <dbReference type="Google" id="ProtNLM"/>
    </source>
</evidence>
<sequence length="246" mass="29240">MIENYRTGRGKVKYGYTKVKDIARYCIKALENSCFVPFDDVLEWFKWSKRAVNKGYITRRSRGKERYDIEAMLDLTKGHMPEEAFRQIAERKGYEVKLDRELYGGTRDTDEGQDVLKFSDDDEGLKEPRLKVQIKDVQWFCLVPENEFEGSRSADIYVGFKTHWRKSDLGQKLFRHFDSEGEVFGEFEPLQGIRVENRGWAYPDDFDYLPSGQTHKGQSFQNDNYYVYWENLRDFDDFPFQDLLLE</sequence>
<dbReference type="AlphaFoldDB" id="A0A133UTB9"/>
<dbReference type="Proteomes" id="UP000070463">
    <property type="component" value="Unassembled WGS sequence"/>
</dbReference>
<proteinExistence type="predicted"/>
<keyword evidence="2" id="KW-1185">Reference proteome</keyword>
<dbReference type="EMBL" id="LHXR01000030">
    <property type="protein sequence ID" value="KXA97443.1"/>
    <property type="molecule type" value="Genomic_DNA"/>
</dbReference>
<organism evidence="1 2">
    <name type="scientific">candidate division MSBL1 archaeon SCGC-AAA259I09</name>
    <dbReference type="NCBI Taxonomy" id="1698267"/>
    <lineage>
        <taxon>Archaea</taxon>
        <taxon>Methanobacteriati</taxon>
        <taxon>Methanobacteriota</taxon>
        <taxon>candidate division MSBL1</taxon>
    </lineage>
</organism>
<evidence type="ECO:0000313" key="1">
    <source>
        <dbReference type="EMBL" id="KXA97443.1"/>
    </source>
</evidence>